<dbReference type="PANTHER" id="PTHR35526:SF3">
    <property type="entry name" value="ANTI-SIGMA-F FACTOR RSBW"/>
    <property type="match status" value="1"/>
</dbReference>
<reference evidence="5 6" key="1">
    <citation type="submission" date="2024-06" db="EMBL/GenBank/DDBJ databases">
        <title>Draft genome sequence of Geodermatophilus badlandi, a novel member of the Geodermatophilaceae isolated from badland sedimentary rocks in the Red desert, Wyoming, USA.</title>
        <authorList>
            <person name="Ben Tekaya S."/>
            <person name="Nouioui I."/>
            <person name="Flores G.M."/>
            <person name="Shaal M.N."/>
            <person name="Bredoire F."/>
            <person name="Basile F."/>
            <person name="Van Diepen L."/>
            <person name="Ward N.L."/>
        </authorList>
    </citation>
    <scope>NUCLEOTIDE SEQUENCE [LARGE SCALE GENOMIC DNA]</scope>
    <source>
        <strain evidence="5 6">WL48A</strain>
    </source>
</reference>
<dbReference type="Pfam" id="PF14417">
    <property type="entry name" value="MEDS"/>
    <property type="match status" value="1"/>
</dbReference>
<dbReference type="EMBL" id="JBFNXQ010000009">
    <property type="protein sequence ID" value="MEX5717695.1"/>
    <property type="molecule type" value="Genomic_DNA"/>
</dbReference>
<sequence length="335" mass="35874">MTTTGDHALDVHGTAADGGHRETGAAAPGLVHDALLYDTVEQVATVASTWLRDGLAAGDAAVIATAPETTGPVREATGDDPRVMVVDRHALYRSRTPTAIATIRRFAAEHAAPGRRVRVVGEVDFGTTVTDWREWQAYEAVLNTAFAPLPLWGLCVFSSRLPEPLVATARQTHPRLLAADAVVANPDYVDPAAYLRALPVPDEPLETTPPALVDDDVADFAGLRHAVRAHLDTVDGPADVLEDFLMAVDEIASNAVRHGRPPAGLRLWTAPGRLVCTIRDSGRGLDDPFAGYGPAHGEDLSHGGMGLWLARQLCDHVAIRREERGTSVRLSTRWA</sequence>
<name>A0ABV3XCX6_9ACTN</name>
<evidence type="ECO:0000313" key="6">
    <source>
        <dbReference type="Proteomes" id="UP001560045"/>
    </source>
</evidence>
<dbReference type="Gene3D" id="3.30.565.10">
    <property type="entry name" value="Histidine kinase-like ATPase, C-terminal domain"/>
    <property type="match status" value="1"/>
</dbReference>
<dbReference type="PANTHER" id="PTHR35526">
    <property type="entry name" value="ANTI-SIGMA-F FACTOR RSBW-RELATED"/>
    <property type="match status" value="1"/>
</dbReference>
<keyword evidence="6" id="KW-1185">Reference proteome</keyword>
<evidence type="ECO:0000256" key="2">
    <source>
        <dbReference type="SAM" id="MobiDB-lite"/>
    </source>
</evidence>
<organism evidence="5 6">
    <name type="scientific">Geodermatophilus maliterrae</name>
    <dbReference type="NCBI Taxonomy" id="3162531"/>
    <lineage>
        <taxon>Bacteria</taxon>
        <taxon>Bacillati</taxon>
        <taxon>Actinomycetota</taxon>
        <taxon>Actinomycetes</taxon>
        <taxon>Geodermatophilales</taxon>
        <taxon>Geodermatophilaceae</taxon>
        <taxon>Geodermatophilus</taxon>
    </lineage>
</organism>
<feature type="region of interest" description="Disordered" evidence="2">
    <location>
        <begin position="1"/>
        <end position="25"/>
    </location>
</feature>
<keyword evidence="1" id="KW-0808">Transferase</keyword>
<dbReference type="RefSeq" id="WP_369203797.1">
    <property type="nucleotide sequence ID" value="NZ_JBFNXQ010000009.1"/>
</dbReference>
<dbReference type="SUPFAM" id="SSF55874">
    <property type="entry name" value="ATPase domain of HSP90 chaperone/DNA topoisomerase II/histidine kinase"/>
    <property type="match status" value="1"/>
</dbReference>
<evidence type="ECO:0000313" key="5">
    <source>
        <dbReference type="EMBL" id="MEX5717695.1"/>
    </source>
</evidence>
<dbReference type="CDD" id="cd16936">
    <property type="entry name" value="HATPase_RsbW-like"/>
    <property type="match status" value="1"/>
</dbReference>
<dbReference type="InterPro" id="IPR050267">
    <property type="entry name" value="Anti-sigma-factor_SerPK"/>
</dbReference>
<gene>
    <name evidence="5" type="ORF">ABQ292_04850</name>
</gene>
<dbReference type="Pfam" id="PF13581">
    <property type="entry name" value="HATPase_c_2"/>
    <property type="match status" value="1"/>
</dbReference>
<keyword evidence="1" id="KW-0723">Serine/threonine-protein kinase</keyword>
<evidence type="ECO:0000259" key="4">
    <source>
        <dbReference type="Pfam" id="PF14417"/>
    </source>
</evidence>
<proteinExistence type="predicted"/>
<feature type="domain" description="Histidine kinase/HSP90-like ATPase" evidence="3">
    <location>
        <begin position="216"/>
        <end position="331"/>
    </location>
</feature>
<feature type="domain" description="MEDS" evidence="4">
    <location>
        <begin position="32"/>
        <end position="174"/>
    </location>
</feature>
<keyword evidence="1" id="KW-0418">Kinase</keyword>
<dbReference type="InterPro" id="IPR036890">
    <property type="entry name" value="HATPase_C_sf"/>
</dbReference>
<dbReference type="Proteomes" id="UP001560045">
    <property type="component" value="Unassembled WGS sequence"/>
</dbReference>
<evidence type="ECO:0000259" key="3">
    <source>
        <dbReference type="Pfam" id="PF13581"/>
    </source>
</evidence>
<accession>A0ABV3XCX6</accession>
<protein>
    <submittedName>
        <fullName evidence="5">Anti-sigma factor RsbA family regulatory protein</fullName>
    </submittedName>
</protein>
<comment type="caution">
    <text evidence="5">The sequence shown here is derived from an EMBL/GenBank/DDBJ whole genome shotgun (WGS) entry which is preliminary data.</text>
</comment>
<dbReference type="NCBIfam" id="NF041045">
    <property type="entry name" value="RsbA_anti_sig"/>
    <property type="match status" value="1"/>
</dbReference>
<dbReference type="InterPro" id="IPR025847">
    <property type="entry name" value="MEDS_domain"/>
</dbReference>
<dbReference type="InterPro" id="IPR047718">
    <property type="entry name" value="RsbA-like_anti_sig"/>
</dbReference>
<dbReference type="InterPro" id="IPR003594">
    <property type="entry name" value="HATPase_dom"/>
</dbReference>
<evidence type="ECO:0000256" key="1">
    <source>
        <dbReference type="ARBA" id="ARBA00022527"/>
    </source>
</evidence>